<keyword evidence="4 6" id="KW-0067">ATP-binding</keyword>
<dbReference type="Proteomes" id="UP001242368">
    <property type="component" value="Unassembled WGS sequence"/>
</dbReference>
<dbReference type="InterPro" id="IPR003694">
    <property type="entry name" value="NAD_synthase"/>
</dbReference>
<dbReference type="GO" id="GO:0008795">
    <property type="term" value="F:NAD+ synthase activity"/>
    <property type="evidence" value="ECO:0007669"/>
    <property type="project" value="UniProtKB-EC"/>
</dbReference>
<comment type="catalytic activity">
    <reaction evidence="7">
        <text>deamido-NAD(+) + NH4(+) + ATP = AMP + diphosphate + NAD(+) + H(+)</text>
        <dbReference type="Rhea" id="RHEA:21188"/>
        <dbReference type="ChEBI" id="CHEBI:15378"/>
        <dbReference type="ChEBI" id="CHEBI:28938"/>
        <dbReference type="ChEBI" id="CHEBI:30616"/>
        <dbReference type="ChEBI" id="CHEBI:33019"/>
        <dbReference type="ChEBI" id="CHEBI:57540"/>
        <dbReference type="ChEBI" id="CHEBI:58437"/>
        <dbReference type="ChEBI" id="CHEBI:456215"/>
        <dbReference type="EC" id="6.3.1.5"/>
    </reaction>
</comment>
<dbReference type="PANTHER" id="PTHR23090:SF9">
    <property type="entry name" value="GLUTAMINE-DEPENDENT NAD(+) SYNTHETASE"/>
    <property type="match status" value="1"/>
</dbReference>
<sequence>MESLNINNEKIAQHIVQWLKKYAENAHVKGFVIGISGGIDSALTSTLCAMTGLPTLCVEMPIHQAESHVSRAQEHIAFLRSKFDNVSSDKADLTSTFDLLATTLPDIDDKVKLNLTLANTRARLRMTTLYYFAGNHQLLVAGTGNKVEDFGVGFFTKYGDGGVDISPIADLMKSEVRSLANHLGITQNIIKAKPTDGLFGDDRSDEDQLGANYDELEAAMMAYDSGKTAADFEGRELDVFNIYSRLHAVNQHKMQPIPVCEIPKEYK</sequence>
<evidence type="ECO:0000256" key="1">
    <source>
        <dbReference type="ARBA" id="ARBA00004790"/>
    </source>
</evidence>
<dbReference type="Gene3D" id="3.40.50.620">
    <property type="entry name" value="HUPs"/>
    <property type="match status" value="1"/>
</dbReference>
<accession>A0ABT8CWC4</accession>
<evidence type="ECO:0000256" key="3">
    <source>
        <dbReference type="ARBA" id="ARBA00022741"/>
    </source>
</evidence>
<comment type="caution">
    <text evidence="9">The sequence shown here is derived from an EMBL/GenBank/DDBJ whole genome shotgun (WGS) entry which is preliminary data.</text>
</comment>
<keyword evidence="5 6" id="KW-0520">NAD</keyword>
<evidence type="ECO:0000256" key="4">
    <source>
        <dbReference type="ARBA" id="ARBA00022840"/>
    </source>
</evidence>
<keyword evidence="2 6" id="KW-0436">Ligase</keyword>
<dbReference type="Pfam" id="PF02540">
    <property type="entry name" value="NAD_synthase"/>
    <property type="match status" value="1"/>
</dbReference>
<protein>
    <recommendedName>
        <fullName evidence="7">NH(3)-dependent NAD(+) synthetase</fullName>
        <ecNumber evidence="7">6.3.1.5</ecNumber>
    </recommendedName>
</protein>
<gene>
    <name evidence="9" type="primary">nadE</name>
    <name evidence="9" type="ORF">QW060_14970</name>
</gene>
<organism evidence="9 10">
    <name type="scientific">Paenimyroides ceti</name>
    <dbReference type="NCBI Taxonomy" id="395087"/>
    <lineage>
        <taxon>Bacteria</taxon>
        <taxon>Pseudomonadati</taxon>
        <taxon>Bacteroidota</taxon>
        <taxon>Flavobacteriia</taxon>
        <taxon>Flavobacteriales</taxon>
        <taxon>Flavobacteriaceae</taxon>
        <taxon>Paenimyroides</taxon>
    </lineage>
</organism>
<dbReference type="SUPFAM" id="SSF52402">
    <property type="entry name" value="Adenine nucleotide alpha hydrolases-like"/>
    <property type="match status" value="1"/>
</dbReference>
<comment type="pathway">
    <text evidence="1">Cofactor biosynthesis; NAD(+) biosynthesis.</text>
</comment>
<evidence type="ECO:0000256" key="5">
    <source>
        <dbReference type="ARBA" id="ARBA00023027"/>
    </source>
</evidence>
<evidence type="ECO:0000256" key="7">
    <source>
        <dbReference type="RuleBase" id="RU003812"/>
    </source>
</evidence>
<dbReference type="NCBIfam" id="TIGR00552">
    <property type="entry name" value="nadE"/>
    <property type="match status" value="1"/>
</dbReference>
<comment type="similarity">
    <text evidence="6">Belongs to the NAD synthetase family.</text>
</comment>
<feature type="domain" description="NAD/GMP synthase" evidence="8">
    <location>
        <begin position="12"/>
        <end position="255"/>
    </location>
</feature>
<dbReference type="RefSeq" id="WP_290364267.1">
    <property type="nucleotide sequence ID" value="NZ_JAUFQU010000001.1"/>
</dbReference>
<dbReference type="EMBL" id="JAUFQU010000001">
    <property type="protein sequence ID" value="MDN3708401.1"/>
    <property type="molecule type" value="Genomic_DNA"/>
</dbReference>
<name>A0ABT8CWC4_9FLAO</name>
<evidence type="ECO:0000256" key="2">
    <source>
        <dbReference type="ARBA" id="ARBA00022598"/>
    </source>
</evidence>
<dbReference type="EC" id="6.3.1.5" evidence="7"/>
<dbReference type="InterPro" id="IPR014729">
    <property type="entry name" value="Rossmann-like_a/b/a_fold"/>
</dbReference>
<evidence type="ECO:0000313" key="10">
    <source>
        <dbReference type="Proteomes" id="UP001242368"/>
    </source>
</evidence>
<keyword evidence="3 6" id="KW-0547">Nucleotide-binding</keyword>
<proteinExistence type="inferred from homology"/>
<reference evidence="10" key="1">
    <citation type="journal article" date="2019" name="Int. J. Syst. Evol. Microbiol.">
        <title>The Global Catalogue of Microorganisms (GCM) 10K type strain sequencing project: providing services to taxonomists for standard genome sequencing and annotation.</title>
        <authorList>
            <consortium name="The Broad Institute Genomics Platform"/>
            <consortium name="The Broad Institute Genome Sequencing Center for Infectious Disease"/>
            <person name="Wu L."/>
            <person name="Ma J."/>
        </authorList>
    </citation>
    <scope>NUCLEOTIDE SEQUENCE [LARGE SCALE GENOMIC DNA]</scope>
    <source>
        <strain evidence="10">CECT 7184</strain>
    </source>
</reference>
<evidence type="ECO:0000256" key="6">
    <source>
        <dbReference type="RuleBase" id="RU003811"/>
    </source>
</evidence>
<evidence type="ECO:0000313" key="9">
    <source>
        <dbReference type="EMBL" id="MDN3708401.1"/>
    </source>
</evidence>
<dbReference type="CDD" id="cd00553">
    <property type="entry name" value="NAD_synthase"/>
    <property type="match status" value="1"/>
</dbReference>
<dbReference type="PANTHER" id="PTHR23090">
    <property type="entry name" value="NH 3 /GLUTAMINE-DEPENDENT NAD + SYNTHETASE"/>
    <property type="match status" value="1"/>
</dbReference>
<dbReference type="InterPro" id="IPR022310">
    <property type="entry name" value="NAD/GMP_synthase"/>
</dbReference>
<evidence type="ECO:0000259" key="8">
    <source>
        <dbReference type="Pfam" id="PF02540"/>
    </source>
</evidence>
<keyword evidence="10" id="KW-1185">Reference proteome</keyword>